<dbReference type="PANTHER" id="PTHR23028">
    <property type="entry name" value="ACETYLTRANSFERASE"/>
    <property type="match status" value="1"/>
</dbReference>
<feature type="transmembrane region" description="Helical" evidence="2">
    <location>
        <begin position="275"/>
        <end position="297"/>
    </location>
</feature>
<dbReference type="GO" id="GO:0009103">
    <property type="term" value="P:lipopolysaccharide biosynthetic process"/>
    <property type="evidence" value="ECO:0007669"/>
    <property type="project" value="TreeGrafter"/>
</dbReference>
<dbReference type="GO" id="GO:0016747">
    <property type="term" value="F:acyltransferase activity, transferring groups other than amino-acyl groups"/>
    <property type="evidence" value="ECO:0007669"/>
    <property type="project" value="InterPro"/>
</dbReference>
<feature type="transmembrane region" description="Helical" evidence="2">
    <location>
        <begin position="226"/>
        <end position="243"/>
    </location>
</feature>
<dbReference type="InterPro" id="IPR002656">
    <property type="entry name" value="Acyl_transf_3_dom"/>
</dbReference>
<feature type="transmembrane region" description="Helical" evidence="2">
    <location>
        <begin position="188"/>
        <end position="206"/>
    </location>
</feature>
<evidence type="ECO:0000313" key="5">
    <source>
        <dbReference type="EMBL" id="GIH12993.1"/>
    </source>
</evidence>
<feature type="transmembrane region" description="Helical" evidence="2">
    <location>
        <begin position="386"/>
        <end position="405"/>
    </location>
</feature>
<dbReference type="SUPFAM" id="SSF52266">
    <property type="entry name" value="SGNH hydrolase"/>
    <property type="match status" value="1"/>
</dbReference>
<keyword evidence="6" id="KW-1185">Reference proteome</keyword>
<reference evidence="5" key="1">
    <citation type="submission" date="2021-01" db="EMBL/GenBank/DDBJ databases">
        <title>Whole genome shotgun sequence of Rugosimonospora africana NBRC 104875.</title>
        <authorList>
            <person name="Komaki H."/>
            <person name="Tamura T."/>
        </authorList>
    </citation>
    <scope>NUCLEOTIDE SEQUENCE</scope>
    <source>
        <strain evidence="5">NBRC 104875</strain>
    </source>
</reference>
<feature type="domain" description="SGNH" evidence="4">
    <location>
        <begin position="431"/>
        <end position="629"/>
    </location>
</feature>
<feature type="transmembrane region" description="Helical" evidence="2">
    <location>
        <begin position="161"/>
        <end position="181"/>
    </location>
</feature>
<comment type="caution">
    <text evidence="5">The sequence shown here is derived from an EMBL/GenBank/DDBJ whole genome shotgun (WGS) entry which is preliminary data.</text>
</comment>
<feature type="transmembrane region" description="Helical" evidence="2">
    <location>
        <begin position="309"/>
        <end position="329"/>
    </location>
</feature>
<feature type="transmembrane region" description="Helical" evidence="2">
    <location>
        <begin position="250"/>
        <end position="269"/>
    </location>
</feature>
<evidence type="ECO:0000313" key="6">
    <source>
        <dbReference type="Proteomes" id="UP000642748"/>
    </source>
</evidence>
<protein>
    <recommendedName>
        <fullName evidence="7">Acyltransferase</fullName>
    </recommendedName>
</protein>
<name>A0A8J3QL63_9ACTN</name>
<evidence type="ECO:0000259" key="3">
    <source>
        <dbReference type="Pfam" id="PF01757"/>
    </source>
</evidence>
<feature type="region of interest" description="Disordered" evidence="1">
    <location>
        <begin position="1"/>
        <end position="21"/>
    </location>
</feature>
<dbReference type="GO" id="GO:0016020">
    <property type="term" value="C:membrane"/>
    <property type="evidence" value="ECO:0007669"/>
    <property type="project" value="TreeGrafter"/>
</dbReference>
<dbReference type="Pfam" id="PF01757">
    <property type="entry name" value="Acyl_transf_3"/>
    <property type="match status" value="1"/>
</dbReference>
<evidence type="ECO:0000256" key="2">
    <source>
        <dbReference type="SAM" id="Phobius"/>
    </source>
</evidence>
<feature type="transmembrane region" description="Helical" evidence="2">
    <location>
        <begin position="51"/>
        <end position="75"/>
    </location>
</feature>
<feature type="domain" description="Acyltransferase 3" evidence="3">
    <location>
        <begin position="30"/>
        <end position="362"/>
    </location>
</feature>
<keyword evidence="2" id="KW-0472">Membrane</keyword>
<evidence type="ECO:0000259" key="4">
    <source>
        <dbReference type="Pfam" id="PF19040"/>
    </source>
</evidence>
<accession>A0A8J3QL63</accession>
<dbReference type="AlphaFoldDB" id="A0A8J3QL63"/>
<keyword evidence="2" id="KW-0812">Transmembrane</keyword>
<proteinExistence type="predicted"/>
<dbReference type="Pfam" id="PF19040">
    <property type="entry name" value="SGNH"/>
    <property type="match status" value="1"/>
</dbReference>
<dbReference type="EMBL" id="BONZ01000013">
    <property type="protein sequence ID" value="GIH12993.1"/>
    <property type="molecule type" value="Genomic_DNA"/>
</dbReference>
<dbReference type="RefSeq" id="WP_203916699.1">
    <property type="nucleotide sequence ID" value="NZ_BONZ01000013.1"/>
</dbReference>
<dbReference type="PANTHER" id="PTHR23028:SF53">
    <property type="entry name" value="ACYL_TRANSF_3 DOMAIN-CONTAINING PROTEIN"/>
    <property type="match status" value="1"/>
</dbReference>
<dbReference type="InterPro" id="IPR050879">
    <property type="entry name" value="Acyltransferase_3"/>
</dbReference>
<feature type="transmembrane region" description="Helical" evidence="2">
    <location>
        <begin position="96"/>
        <end position="114"/>
    </location>
</feature>
<evidence type="ECO:0000256" key="1">
    <source>
        <dbReference type="SAM" id="MobiDB-lite"/>
    </source>
</evidence>
<dbReference type="InterPro" id="IPR043968">
    <property type="entry name" value="SGNH"/>
</dbReference>
<evidence type="ECO:0008006" key="7">
    <source>
        <dbReference type="Google" id="ProtNLM"/>
    </source>
</evidence>
<sequence length="664" mass="72228">MALETEPQTITTSQDAPPTASNTNLAYSPALDGLRAVAVVSVLLYHLSLPWVRGGFLGVDLFFVLSGFLITSLLVREYQVRDTIRLGTFWARRVRRLLPAALLVILAVCVWAALTGPSDRIWSVRHDAWWTLGYLANWHFVLSGQSYFAQFNLPSPLLHTWSLAIEEQFYLVWPLVVLVLLRWRRGRVGLLTAVAVVGALCSAVLMRHYYHASDPSRVYYGTDTRAHELLAGAALALLVAGPLGDRLRPWLRRLAVPAVLVVLVALVVMPDSWPWYYRGGGLVFGFVAAVLVSGTYAGGAVGSPLARLLGLRPLAWLGRISYGLYLWHWPVYQALTESSSGLRGAALDMVRVAVSLLIAVASFYLIEQPIRRGKPFGFRLSPRRLVVATPVVIGVAAVLVLGSTANATKPLLTDDASQFRVLVDKPRLGAYTVGFAGDSVARLTAPGLVDIAKRNGWGLVSAAFDGCSVGGFERSDAQDVIGANRCPGKVEAAQRQLVDTYDPSVIFVYSRWDLDIAYGPDHALMGGTAEQEKVIEDHWRTALTRLTSRGATVVWLDLTPAGPELCKRVGGPDTKTCRDSNVSNSLMPTYNALFSQVAKGFGGKVLTMSLWDLLCADPTCAVDKPGAPQREDGLHFDGPNATKFAPMLLDRAKQVGAPVPSYRP</sequence>
<organism evidence="5 6">
    <name type="scientific">Rugosimonospora africana</name>
    <dbReference type="NCBI Taxonomy" id="556532"/>
    <lineage>
        <taxon>Bacteria</taxon>
        <taxon>Bacillati</taxon>
        <taxon>Actinomycetota</taxon>
        <taxon>Actinomycetes</taxon>
        <taxon>Micromonosporales</taxon>
        <taxon>Micromonosporaceae</taxon>
        <taxon>Rugosimonospora</taxon>
    </lineage>
</organism>
<feature type="transmembrane region" description="Helical" evidence="2">
    <location>
        <begin position="349"/>
        <end position="366"/>
    </location>
</feature>
<dbReference type="Proteomes" id="UP000642748">
    <property type="component" value="Unassembled WGS sequence"/>
</dbReference>
<gene>
    <name evidence="5" type="ORF">Raf01_11650</name>
</gene>
<keyword evidence="2" id="KW-1133">Transmembrane helix</keyword>